<reference evidence="1 2" key="1">
    <citation type="submission" date="2020-08" db="EMBL/GenBank/DDBJ databases">
        <title>Novel species isolated from subtropical streams in China.</title>
        <authorList>
            <person name="Lu H."/>
        </authorList>
    </citation>
    <scope>NUCLEOTIDE SEQUENCE [LARGE SCALE GENOMIC DNA]</scope>
    <source>
        <strain evidence="1 2">CY22W</strain>
    </source>
</reference>
<dbReference type="Proteomes" id="UP000654304">
    <property type="component" value="Unassembled WGS sequence"/>
</dbReference>
<gene>
    <name evidence="1" type="ORF">H8K43_15030</name>
</gene>
<proteinExistence type="predicted"/>
<name>A0ABR7A7V7_9BURK</name>
<sequence>MCFSHRSFQEFLVAEHLTGTEALSISHEKRSETIDEAVSQFILYGQNPKVIDTWFESLPGNGKRLSSTYINLFCSRKEIYKILERRIADDVRYQDQISVITVEEVGILGNLALSKMLSSPSRLKVVQFLRRLLVTGDKPTAALAFHYILRIKKTKKDWINILEQVLQERIKFQEKVARKNDRVAHRIVLGDDAILKKIVCDI</sequence>
<comment type="caution">
    <text evidence="1">The sequence shown here is derived from an EMBL/GenBank/DDBJ whole genome shotgun (WGS) entry which is preliminary data.</text>
</comment>
<protein>
    <submittedName>
        <fullName evidence="1">Uncharacterized protein</fullName>
    </submittedName>
</protein>
<organism evidence="1 2">
    <name type="scientific">Undibacterium curvum</name>
    <dbReference type="NCBI Taxonomy" id="2762294"/>
    <lineage>
        <taxon>Bacteria</taxon>
        <taxon>Pseudomonadati</taxon>
        <taxon>Pseudomonadota</taxon>
        <taxon>Betaproteobacteria</taxon>
        <taxon>Burkholderiales</taxon>
        <taxon>Oxalobacteraceae</taxon>
        <taxon>Undibacterium</taxon>
    </lineage>
</organism>
<evidence type="ECO:0000313" key="1">
    <source>
        <dbReference type="EMBL" id="MBC3932990.1"/>
    </source>
</evidence>
<keyword evidence="2" id="KW-1185">Reference proteome</keyword>
<dbReference type="EMBL" id="JACOGD010000008">
    <property type="protein sequence ID" value="MBC3932990.1"/>
    <property type="molecule type" value="Genomic_DNA"/>
</dbReference>
<evidence type="ECO:0000313" key="2">
    <source>
        <dbReference type="Proteomes" id="UP000654304"/>
    </source>
</evidence>
<accession>A0ABR7A7V7</accession>
<dbReference type="RefSeq" id="WP_186904592.1">
    <property type="nucleotide sequence ID" value="NZ_JACOGD010000008.1"/>
</dbReference>